<dbReference type="PANTHER" id="PTHR43133:SF8">
    <property type="entry name" value="RNA POLYMERASE SIGMA FACTOR HI_1459-RELATED"/>
    <property type="match status" value="1"/>
</dbReference>
<proteinExistence type="inferred from homology"/>
<feature type="domain" description="RNA polymerase sigma factor 70 region 4 type 2" evidence="8">
    <location>
        <begin position="155"/>
        <end position="207"/>
    </location>
</feature>
<dbReference type="InterPro" id="IPR036388">
    <property type="entry name" value="WH-like_DNA-bd_sf"/>
</dbReference>
<evidence type="ECO:0000256" key="4">
    <source>
        <dbReference type="ARBA" id="ARBA00023125"/>
    </source>
</evidence>
<dbReference type="EMBL" id="JAUSVX010000006">
    <property type="protein sequence ID" value="MDQ0470711.1"/>
    <property type="molecule type" value="Genomic_DNA"/>
</dbReference>
<dbReference type="InterPro" id="IPR014284">
    <property type="entry name" value="RNA_pol_sigma-70_dom"/>
</dbReference>
<protein>
    <recommendedName>
        <fullName evidence="6">RNA polymerase sigma factor</fullName>
    </recommendedName>
</protein>
<evidence type="ECO:0000259" key="7">
    <source>
        <dbReference type="Pfam" id="PF04542"/>
    </source>
</evidence>
<keyword evidence="2 6" id="KW-0805">Transcription regulation</keyword>
<name>A0ABU0J8V5_9HYPH</name>
<comment type="similarity">
    <text evidence="1 6">Belongs to the sigma-70 factor family. ECF subfamily.</text>
</comment>
<keyword evidence="3 6" id="KW-0731">Sigma factor</keyword>
<dbReference type="InterPro" id="IPR007627">
    <property type="entry name" value="RNA_pol_sigma70_r2"/>
</dbReference>
<dbReference type="InterPro" id="IPR000838">
    <property type="entry name" value="RNA_pol_sigma70_ECF_CS"/>
</dbReference>
<dbReference type="Pfam" id="PF04542">
    <property type="entry name" value="Sigma70_r2"/>
    <property type="match status" value="1"/>
</dbReference>
<dbReference type="PANTHER" id="PTHR43133">
    <property type="entry name" value="RNA POLYMERASE ECF-TYPE SIGMA FACTO"/>
    <property type="match status" value="1"/>
</dbReference>
<evidence type="ECO:0000256" key="2">
    <source>
        <dbReference type="ARBA" id="ARBA00023015"/>
    </source>
</evidence>
<evidence type="ECO:0000256" key="6">
    <source>
        <dbReference type="RuleBase" id="RU000716"/>
    </source>
</evidence>
<dbReference type="Proteomes" id="UP001242480">
    <property type="component" value="Unassembled WGS sequence"/>
</dbReference>
<evidence type="ECO:0000259" key="8">
    <source>
        <dbReference type="Pfam" id="PF08281"/>
    </source>
</evidence>
<dbReference type="InterPro" id="IPR039425">
    <property type="entry name" value="RNA_pol_sigma-70-like"/>
</dbReference>
<dbReference type="NCBIfam" id="NF004113">
    <property type="entry name" value="PRK05602.1"/>
    <property type="match status" value="1"/>
</dbReference>
<feature type="domain" description="RNA polymerase sigma-70 region 2" evidence="7">
    <location>
        <begin position="60"/>
        <end position="124"/>
    </location>
</feature>
<keyword evidence="5 6" id="KW-0804">Transcription</keyword>
<dbReference type="Gene3D" id="1.10.1740.10">
    <property type="match status" value="1"/>
</dbReference>
<dbReference type="PROSITE" id="PS01063">
    <property type="entry name" value="SIGMA70_ECF"/>
    <property type="match status" value="1"/>
</dbReference>
<dbReference type="InterPro" id="IPR013249">
    <property type="entry name" value="RNA_pol_sigma70_r4_t2"/>
</dbReference>
<evidence type="ECO:0000256" key="1">
    <source>
        <dbReference type="ARBA" id="ARBA00010641"/>
    </source>
</evidence>
<sequence length="225" mass="25452">MSHASLALDNGANVVQAAASPAFAQERPIRAARTVDQGPDSDDDLLERIAQSDQGAFRRLVQRHADRAYGVALRILRNASDAEDVVQDTLLKVWTHRGRWTSGKAKFSTWLYRVVTNRCIDLRRLPRTEDMERAPDMPDASPDALDRMQQNAITDMLEAAMNRLPDQQRIALIFSYHENMSNAEIAEVLETTVTAVESLLKRGRQQLREILAEVRGDILQSFRDR</sequence>
<comment type="caution">
    <text evidence="9">The sequence shown here is derived from an EMBL/GenBank/DDBJ whole genome shotgun (WGS) entry which is preliminary data.</text>
</comment>
<dbReference type="Pfam" id="PF08281">
    <property type="entry name" value="Sigma70_r4_2"/>
    <property type="match status" value="1"/>
</dbReference>
<evidence type="ECO:0000313" key="9">
    <source>
        <dbReference type="EMBL" id="MDQ0470711.1"/>
    </source>
</evidence>
<dbReference type="Gene3D" id="1.10.10.10">
    <property type="entry name" value="Winged helix-like DNA-binding domain superfamily/Winged helix DNA-binding domain"/>
    <property type="match status" value="1"/>
</dbReference>
<dbReference type="CDD" id="cd06171">
    <property type="entry name" value="Sigma70_r4"/>
    <property type="match status" value="1"/>
</dbReference>
<evidence type="ECO:0000256" key="3">
    <source>
        <dbReference type="ARBA" id="ARBA00023082"/>
    </source>
</evidence>
<dbReference type="NCBIfam" id="TIGR02937">
    <property type="entry name" value="sigma70-ECF"/>
    <property type="match status" value="1"/>
</dbReference>
<evidence type="ECO:0000256" key="5">
    <source>
        <dbReference type="ARBA" id="ARBA00023163"/>
    </source>
</evidence>
<evidence type="ECO:0000313" key="10">
    <source>
        <dbReference type="Proteomes" id="UP001242480"/>
    </source>
</evidence>
<keyword evidence="10" id="KW-1185">Reference proteome</keyword>
<dbReference type="InterPro" id="IPR013325">
    <property type="entry name" value="RNA_pol_sigma_r2"/>
</dbReference>
<gene>
    <name evidence="9" type="ORF">QO011_003730</name>
</gene>
<keyword evidence="4 6" id="KW-0238">DNA-binding</keyword>
<dbReference type="SUPFAM" id="SSF88946">
    <property type="entry name" value="Sigma2 domain of RNA polymerase sigma factors"/>
    <property type="match status" value="1"/>
</dbReference>
<reference evidence="9 10" key="1">
    <citation type="submission" date="2023-07" db="EMBL/GenBank/DDBJ databases">
        <title>Genomic Encyclopedia of Type Strains, Phase IV (KMG-IV): sequencing the most valuable type-strain genomes for metagenomic binning, comparative biology and taxonomic classification.</title>
        <authorList>
            <person name="Goeker M."/>
        </authorList>
    </citation>
    <scope>NUCLEOTIDE SEQUENCE [LARGE SCALE GENOMIC DNA]</scope>
    <source>
        <strain evidence="9 10">DSM 19619</strain>
    </source>
</reference>
<dbReference type="InterPro" id="IPR013324">
    <property type="entry name" value="RNA_pol_sigma_r3/r4-like"/>
</dbReference>
<dbReference type="RefSeq" id="WP_307274885.1">
    <property type="nucleotide sequence ID" value="NZ_JAUSVX010000006.1"/>
</dbReference>
<organism evidence="9 10">
    <name type="scientific">Labrys wisconsinensis</name>
    <dbReference type="NCBI Taxonomy" id="425677"/>
    <lineage>
        <taxon>Bacteria</taxon>
        <taxon>Pseudomonadati</taxon>
        <taxon>Pseudomonadota</taxon>
        <taxon>Alphaproteobacteria</taxon>
        <taxon>Hyphomicrobiales</taxon>
        <taxon>Xanthobacteraceae</taxon>
        <taxon>Labrys</taxon>
    </lineage>
</organism>
<accession>A0ABU0J8V5</accession>
<dbReference type="SUPFAM" id="SSF88659">
    <property type="entry name" value="Sigma3 and sigma4 domains of RNA polymerase sigma factors"/>
    <property type="match status" value="1"/>
</dbReference>
<dbReference type="NCBIfam" id="NF009190">
    <property type="entry name" value="PRK12538.1"/>
    <property type="match status" value="1"/>
</dbReference>